<dbReference type="AlphaFoldDB" id="A0A9P3B8T5"/>
<name>A0A9P3B8T5_9EURO</name>
<reference evidence="1 2" key="1">
    <citation type="submission" date="2018-10" db="EMBL/GenBank/DDBJ databases">
        <title>Pan-genome distribution and transcriptional activeness of fungal secondary metabolism genes in Aspergillus section Fumigati.</title>
        <authorList>
            <person name="Takahashi H."/>
            <person name="Umemura M."/>
            <person name="Ninomiya A."/>
            <person name="Kusuya Y."/>
            <person name="Urayama S."/>
            <person name="Shimizu M."/>
            <person name="Watanabe A."/>
            <person name="Kamei K."/>
            <person name="Yaguchi T."/>
            <person name="Hagiwara D."/>
        </authorList>
    </citation>
    <scope>NUCLEOTIDE SEQUENCE [LARGE SCALE GENOMIC DNA]</scope>
    <source>
        <strain evidence="1 2">IFM 55266</strain>
    </source>
</reference>
<protein>
    <recommendedName>
        <fullName evidence="3">UMTA methyltransferase family protein</fullName>
    </recommendedName>
</protein>
<dbReference type="RefSeq" id="XP_043155540.1">
    <property type="nucleotide sequence ID" value="XM_043299605.1"/>
</dbReference>
<dbReference type="Pfam" id="PF13489">
    <property type="entry name" value="Methyltransf_23"/>
    <property type="match status" value="1"/>
</dbReference>
<keyword evidence="2" id="KW-1185">Reference proteome</keyword>
<dbReference type="OrthoDB" id="417697at2759"/>
<evidence type="ECO:0000313" key="2">
    <source>
        <dbReference type="Proteomes" id="UP001043456"/>
    </source>
</evidence>
<gene>
    <name evidence="1" type="ORF">Asppvi_003644</name>
</gene>
<evidence type="ECO:0008006" key="3">
    <source>
        <dbReference type="Google" id="ProtNLM"/>
    </source>
</evidence>
<dbReference type="GeneID" id="67002256"/>
<accession>A0A9P3B8T5</accession>
<dbReference type="Gene3D" id="3.40.50.150">
    <property type="entry name" value="Vaccinia Virus protein VP39"/>
    <property type="match status" value="1"/>
</dbReference>
<organism evidence="1 2">
    <name type="scientific">Aspergillus pseudoviridinutans</name>
    <dbReference type="NCBI Taxonomy" id="1517512"/>
    <lineage>
        <taxon>Eukaryota</taxon>
        <taxon>Fungi</taxon>
        <taxon>Dikarya</taxon>
        <taxon>Ascomycota</taxon>
        <taxon>Pezizomycotina</taxon>
        <taxon>Eurotiomycetes</taxon>
        <taxon>Eurotiomycetidae</taxon>
        <taxon>Eurotiales</taxon>
        <taxon>Aspergillaceae</taxon>
        <taxon>Aspergillus</taxon>
        <taxon>Aspergillus subgen. Fumigati</taxon>
    </lineage>
</organism>
<dbReference type="CDD" id="cd02440">
    <property type="entry name" value="AdoMet_MTases"/>
    <property type="match status" value="1"/>
</dbReference>
<proteinExistence type="predicted"/>
<sequence>MTKIDNSTINSGFNVGNELEYMLDRSYTAASRLNYQFYLWKDTLQFNLHQSIQLPKSDSTPIRIADLATGTGIWLLDLLRDPVVTQYTSIRLDGFDIDLTNAPPPEWLPSPITLRQLNIFDNIPSYLRGKYDVVHLRLLVLVVQNSDPLPIIHKVHQMLKPGGYIQWDDLNYPDSEIVKGNIMGDVATPAHDAFLRFAQSNGRNDWVLDLPHHLMSRHGGFEDAQLLNYTDRPELRKANGDQYILVMEEFSARLKCVGKAEDARNIDLMIRGLAEESRLGVGLSMPRAVCVARKKVDQDW</sequence>
<evidence type="ECO:0000313" key="1">
    <source>
        <dbReference type="EMBL" id="GIJ84793.1"/>
    </source>
</evidence>
<comment type="caution">
    <text evidence="1">The sequence shown here is derived from an EMBL/GenBank/DDBJ whole genome shotgun (WGS) entry which is preliminary data.</text>
</comment>
<dbReference type="EMBL" id="BHVY01000002">
    <property type="protein sequence ID" value="GIJ84793.1"/>
    <property type="molecule type" value="Genomic_DNA"/>
</dbReference>
<dbReference type="InterPro" id="IPR029063">
    <property type="entry name" value="SAM-dependent_MTases_sf"/>
</dbReference>
<dbReference type="SUPFAM" id="SSF53335">
    <property type="entry name" value="S-adenosyl-L-methionine-dependent methyltransferases"/>
    <property type="match status" value="1"/>
</dbReference>
<dbReference type="Proteomes" id="UP001043456">
    <property type="component" value="Unassembled WGS sequence"/>
</dbReference>